<dbReference type="InterPro" id="IPR032675">
    <property type="entry name" value="LRR_dom_sf"/>
</dbReference>
<evidence type="ECO:0000313" key="7">
    <source>
        <dbReference type="Proteomes" id="UP001634007"/>
    </source>
</evidence>
<feature type="domain" description="TIR" evidence="5">
    <location>
        <begin position="65"/>
        <end position="204"/>
    </location>
</feature>
<dbReference type="GO" id="GO:0051707">
    <property type="term" value="P:response to other organism"/>
    <property type="evidence" value="ECO:0007669"/>
    <property type="project" value="UniProtKB-ARBA"/>
</dbReference>
<reference evidence="6 7" key="1">
    <citation type="submission" date="2024-11" db="EMBL/GenBank/DDBJ databases">
        <title>Chromosome-level genome assembly of Eucalyptus globulus Labill. provides insights into its genome evolution.</title>
        <authorList>
            <person name="Li X."/>
        </authorList>
    </citation>
    <scope>NUCLEOTIDE SEQUENCE [LARGE SCALE GENOMIC DNA]</scope>
    <source>
        <strain evidence="6">CL2024</strain>
        <tissue evidence="6">Fresh tender leaves</tissue>
    </source>
</reference>
<accession>A0ABD3L4R1</accession>
<dbReference type="Pfam" id="PF00931">
    <property type="entry name" value="NB-ARC"/>
    <property type="match status" value="1"/>
</dbReference>
<dbReference type="Proteomes" id="UP001634007">
    <property type="component" value="Unassembled WGS sequence"/>
</dbReference>
<dbReference type="EMBL" id="JBJKBG010000003">
    <property type="protein sequence ID" value="KAL3746679.1"/>
    <property type="molecule type" value="Genomic_DNA"/>
</dbReference>
<feature type="chain" id="PRO_5044754985" description="TIR domain-containing protein" evidence="4">
    <location>
        <begin position="21"/>
        <end position="878"/>
    </location>
</feature>
<keyword evidence="1" id="KW-0433">Leucine-rich repeat</keyword>
<dbReference type="InterPro" id="IPR002182">
    <property type="entry name" value="NB-ARC"/>
</dbReference>
<gene>
    <name evidence="6" type="ORF">ACJRO7_015608</name>
</gene>
<dbReference type="SMART" id="SM00255">
    <property type="entry name" value="TIR"/>
    <property type="match status" value="1"/>
</dbReference>
<evidence type="ECO:0000313" key="6">
    <source>
        <dbReference type="EMBL" id="KAL3746679.1"/>
    </source>
</evidence>
<name>A0ABD3L4R1_EUCGL</name>
<dbReference type="Pfam" id="PF01582">
    <property type="entry name" value="TIR"/>
    <property type="match status" value="1"/>
</dbReference>
<dbReference type="Gene3D" id="3.80.10.10">
    <property type="entry name" value="Ribonuclease Inhibitor"/>
    <property type="match status" value="2"/>
</dbReference>
<evidence type="ECO:0000256" key="1">
    <source>
        <dbReference type="ARBA" id="ARBA00022614"/>
    </source>
</evidence>
<dbReference type="Gene3D" id="3.40.50.10140">
    <property type="entry name" value="Toll/interleukin-1 receptor homology (TIR) domain"/>
    <property type="match status" value="1"/>
</dbReference>
<dbReference type="PANTHER" id="PTHR11017">
    <property type="entry name" value="LEUCINE-RICH REPEAT-CONTAINING PROTEIN"/>
    <property type="match status" value="1"/>
</dbReference>
<sequence length="878" mass="100030">MNWASRLWKLALLFIALSSAVQIASRALWALIAVAVILDLAKKRRRNAESCKSPASSPASVTFPGSYKVFMSFRGLDTRKGFADCLYTSLTEKGIRVFRDNEELPVGKNIKPSLTEAIKQSKIAIPIISEDYASSKSCLMELQKMLACNANNEQMIIPIFYHVDISHVKHLKGSFGESFYKLVKKERIGRERIDAWTKALRDIGEMKGLNLAEINDGKLDVDFRDGQAVETIGDEGCVVGICGISGIGKTTVAKVVYNRLYHLFDGCAYLENVRERHAQVEGRKTLRSNLVSQLRNRGSQEFSTSDKAMHFVKNRFSNMKVLIFLDDVHDSEQLTQIQVTLQIMAIISATSRLPLALEAVGSCLLFRSKEVWVDTLKKFEGAPHKRVEEVLKMCYEDLDENHKEIFLDIACFFIGQDKRIAIYMWEDSGFFPQEGIKALLVRSLVKVGENNELWMHEQLRNFGWDIVRKENPREPCKRSRLWNHKEALATLKERKGTEKVQALGLMFDRGTDACFTCEAFYPLQNLRFLKLDCAYIERNLQNLLSNLRWLDWKICPEKTLELPYFNVENLIILDLSWSRVNLRWRGWELIGENAKKLKVLNLTGCLELLEPPAFPAPIKLERLILESCSKLSLISPSISNLCSLVSLNMKFCDVGELPDLGFTKALKELVIDGTFIDTIHFREGTKEQLETLSACKCQRLKQIYEIDHLRSLSNLALDGAAIKTLPVSIGALGKLQRLSLRNCQELTEIPRSIGNLKELQFMDLSNTGVDELPNSVKHLDNLKVLKMEFTCIGKFPEAIQNLPKLEEIDFFRCWNLEIQMDCDLVGLSSLRVLKLSYTHISHLPESICCLSNLQMLELRNCKELQVLPEFRSSVIIQR</sequence>
<evidence type="ECO:0000259" key="5">
    <source>
        <dbReference type="PROSITE" id="PS50104"/>
    </source>
</evidence>
<dbReference type="InterPro" id="IPR055414">
    <property type="entry name" value="LRR_R13L4/SHOC2-like"/>
</dbReference>
<protein>
    <recommendedName>
        <fullName evidence="5">TIR domain-containing protein</fullName>
    </recommendedName>
</protein>
<dbReference type="InterPro" id="IPR000157">
    <property type="entry name" value="TIR_dom"/>
</dbReference>
<dbReference type="AlphaFoldDB" id="A0ABD3L4R1"/>
<keyword evidence="7" id="KW-1185">Reference proteome</keyword>
<dbReference type="PROSITE" id="PS50104">
    <property type="entry name" value="TIR"/>
    <property type="match status" value="1"/>
</dbReference>
<organism evidence="6 7">
    <name type="scientific">Eucalyptus globulus</name>
    <name type="common">Tasmanian blue gum</name>
    <dbReference type="NCBI Taxonomy" id="34317"/>
    <lineage>
        <taxon>Eukaryota</taxon>
        <taxon>Viridiplantae</taxon>
        <taxon>Streptophyta</taxon>
        <taxon>Embryophyta</taxon>
        <taxon>Tracheophyta</taxon>
        <taxon>Spermatophyta</taxon>
        <taxon>Magnoliopsida</taxon>
        <taxon>eudicotyledons</taxon>
        <taxon>Gunneridae</taxon>
        <taxon>Pentapetalae</taxon>
        <taxon>rosids</taxon>
        <taxon>malvids</taxon>
        <taxon>Myrtales</taxon>
        <taxon>Myrtaceae</taxon>
        <taxon>Myrtoideae</taxon>
        <taxon>Eucalypteae</taxon>
        <taxon>Eucalyptus</taxon>
    </lineage>
</organism>
<dbReference type="InterPro" id="IPR044974">
    <property type="entry name" value="Disease_R_plants"/>
</dbReference>
<dbReference type="Pfam" id="PF23282">
    <property type="entry name" value="WHD_ROQ1"/>
    <property type="match status" value="1"/>
</dbReference>
<dbReference type="SUPFAM" id="SSF52200">
    <property type="entry name" value="Toll/Interleukin receptor TIR domain"/>
    <property type="match status" value="1"/>
</dbReference>
<dbReference type="FunFam" id="3.40.50.10140:FF:000007">
    <property type="entry name" value="Disease resistance protein (TIR-NBS-LRR class)"/>
    <property type="match status" value="1"/>
</dbReference>
<dbReference type="SUPFAM" id="SSF52540">
    <property type="entry name" value="P-loop containing nucleoside triphosphate hydrolases"/>
    <property type="match status" value="1"/>
</dbReference>
<keyword evidence="2" id="KW-0677">Repeat</keyword>
<dbReference type="GO" id="GO:0006952">
    <property type="term" value="P:defense response"/>
    <property type="evidence" value="ECO:0007669"/>
    <property type="project" value="UniProtKB-KW"/>
</dbReference>
<evidence type="ECO:0000256" key="3">
    <source>
        <dbReference type="ARBA" id="ARBA00023027"/>
    </source>
</evidence>
<keyword evidence="3" id="KW-0520">NAD</keyword>
<feature type="signal peptide" evidence="4">
    <location>
        <begin position="1"/>
        <end position="20"/>
    </location>
</feature>
<dbReference type="Gene3D" id="3.40.50.300">
    <property type="entry name" value="P-loop containing nucleotide triphosphate hydrolases"/>
    <property type="match status" value="1"/>
</dbReference>
<evidence type="ECO:0000256" key="2">
    <source>
        <dbReference type="ARBA" id="ARBA00022737"/>
    </source>
</evidence>
<dbReference type="InterPro" id="IPR035897">
    <property type="entry name" value="Toll_tir_struct_dom_sf"/>
</dbReference>
<keyword evidence="4" id="KW-0732">Signal</keyword>
<dbReference type="PANTHER" id="PTHR11017:SF570">
    <property type="entry name" value="DISEASE RESISTANCE PROTEIN (TIR-NBS CLASS)-RELATED"/>
    <property type="match status" value="1"/>
</dbReference>
<dbReference type="InterPro" id="IPR027417">
    <property type="entry name" value="P-loop_NTPase"/>
</dbReference>
<dbReference type="PRINTS" id="PR00364">
    <property type="entry name" value="DISEASERSIST"/>
</dbReference>
<evidence type="ECO:0000256" key="4">
    <source>
        <dbReference type="SAM" id="SignalP"/>
    </source>
</evidence>
<dbReference type="Pfam" id="PF23598">
    <property type="entry name" value="LRR_14"/>
    <property type="match status" value="1"/>
</dbReference>
<proteinExistence type="predicted"/>
<dbReference type="SUPFAM" id="SSF52058">
    <property type="entry name" value="L domain-like"/>
    <property type="match status" value="1"/>
</dbReference>
<dbReference type="InterPro" id="IPR003591">
    <property type="entry name" value="Leu-rich_rpt_typical-subtyp"/>
</dbReference>
<dbReference type="SMART" id="SM00369">
    <property type="entry name" value="LRR_TYP"/>
    <property type="match status" value="4"/>
</dbReference>
<comment type="caution">
    <text evidence="6">The sequence shown here is derived from an EMBL/GenBank/DDBJ whole genome shotgun (WGS) entry which is preliminary data.</text>
</comment>
<dbReference type="InterPro" id="IPR058192">
    <property type="entry name" value="WHD_ROQ1-like"/>
</dbReference>